<name>A0A484CRE7_PERFV</name>
<feature type="region of interest" description="Disordered" evidence="1">
    <location>
        <begin position="1"/>
        <end position="40"/>
    </location>
</feature>
<gene>
    <name evidence="2" type="ORF">EPR50_G00133630</name>
</gene>
<evidence type="ECO:0000313" key="2">
    <source>
        <dbReference type="EMBL" id="TDH04523.1"/>
    </source>
</evidence>
<feature type="region of interest" description="Disordered" evidence="1">
    <location>
        <begin position="71"/>
        <end position="107"/>
    </location>
</feature>
<organism evidence="2 3">
    <name type="scientific">Perca flavescens</name>
    <name type="common">American yellow perch</name>
    <name type="synonym">Morone flavescens</name>
    <dbReference type="NCBI Taxonomy" id="8167"/>
    <lineage>
        <taxon>Eukaryota</taxon>
        <taxon>Metazoa</taxon>
        <taxon>Chordata</taxon>
        <taxon>Craniata</taxon>
        <taxon>Vertebrata</taxon>
        <taxon>Euteleostomi</taxon>
        <taxon>Actinopterygii</taxon>
        <taxon>Neopterygii</taxon>
        <taxon>Teleostei</taxon>
        <taxon>Neoteleostei</taxon>
        <taxon>Acanthomorphata</taxon>
        <taxon>Eupercaria</taxon>
        <taxon>Perciformes</taxon>
        <taxon>Percoidei</taxon>
        <taxon>Percidae</taxon>
        <taxon>Percinae</taxon>
        <taxon>Perca</taxon>
    </lineage>
</organism>
<accession>A0A484CRE7</accession>
<comment type="caution">
    <text evidence="2">The sequence shown here is derived from an EMBL/GenBank/DDBJ whole genome shotgun (WGS) entry which is preliminary data.</text>
</comment>
<keyword evidence="3" id="KW-1185">Reference proteome</keyword>
<dbReference type="Proteomes" id="UP000295070">
    <property type="component" value="Chromosome 13"/>
</dbReference>
<proteinExistence type="predicted"/>
<feature type="compositionally biased region" description="Low complexity" evidence="1">
    <location>
        <begin position="93"/>
        <end position="107"/>
    </location>
</feature>
<sequence length="107" mass="11855">MTRFARQPSALLSGHQSSHPPARPQSHADPPARPQSSASLTPLLHVEPLYFFTEDEKVVLEGVVLEDVPEEDNDLFNQFTPQEETHSQDEGPSTSTSVRSVTFTDLI</sequence>
<protein>
    <submittedName>
        <fullName evidence="2">Uncharacterized protein</fullName>
    </submittedName>
</protein>
<reference evidence="2 3" key="1">
    <citation type="submission" date="2019-01" db="EMBL/GenBank/DDBJ databases">
        <title>A chromosome-scale genome assembly of the yellow perch, Perca flavescens.</title>
        <authorList>
            <person name="Feron R."/>
            <person name="Morvezen R."/>
            <person name="Bestin A."/>
            <person name="Haffray P."/>
            <person name="Klopp C."/>
            <person name="Zahm M."/>
            <person name="Cabau C."/>
            <person name="Roques C."/>
            <person name="Donnadieu C."/>
            <person name="Bouchez O."/>
            <person name="Christie M."/>
            <person name="Larson W."/>
            <person name="Guiguen Y."/>
        </authorList>
    </citation>
    <scope>NUCLEOTIDE SEQUENCE [LARGE SCALE GENOMIC DNA]</scope>
    <source>
        <strain evidence="2">YP-PL-M2</strain>
        <tissue evidence="2">Blood</tissue>
    </source>
</reference>
<evidence type="ECO:0000313" key="3">
    <source>
        <dbReference type="Proteomes" id="UP000295070"/>
    </source>
</evidence>
<evidence type="ECO:0000256" key="1">
    <source>
        <dbReference type="SAM" id="MobiDB-lite"/>
    </source>
</evidence>
<dbReference type="EMBL" id="SCKG01000013">
    <property type="protein sequence ID" value="TDH04523.1"/>
    <property type="molecule type" value="Genomic_DNA"/>
</dbReference>
<dbReference type="AlphaFoldDB" id="A0A484CRE7"/>